<dbReference type="Proteomes" id="UP000619479">
    <property type="component" value="Unassembled WGS sequence"/>
</dbReference>
<keyword evidence="1" id="KW-0808">Transferase</keyword>
<sequence length="531" mass="56079">MVLVIGMGKLRPMPAEGAQVDMSMPLRPGDETRLGRYELIGRLGEGGMGTVFQGRDQDGRLVAIKMVRSEFAHESEFRARFRSEVNRAKQVPPFSTAEVLDADPDHEPPYLVVEFVDGPSLAAEVRENGPLSGAALHGVAVGIATALTAIHGAGVIHRDLKPGNVLFARGGIKVIDFGIARAFEATSQHTRTDQMVGTVAYMAPERFDPAGGRPVTPAADIFAWGAVVAYAATGRTPYAADSAAATAMRILTQPPDLSGIPEPLRGAVERALDKEPDARPTARELLDVLLAGSPAAPVSSPAPAPVEADTMLVPAVPKRRRSRLLPITAVAVLLLAAAGVALARFLPKDDGAVPDVAISSAPVVASSAPAAKEPSLSPAQKLSSIMLGNRRALIHIAEADRDLALDVTDAEVQGGDGTGTKSEFVLDPVGVEFMIRSLRDPGAKRQTCLGVKIVLDESARLVPTTCEATKATLFSIEPAEGTDDKKRPTYYISNETYGFVQWSPGDKVLFVEVLGDAPPLSSFSFVDRGPL</sequence>
<evidence type="ECO:0000259" key="6">
    <source>
        <dbReference type="PROSITE" id="PS50011"/>
    </source>
</evidence>
<evidence type="ECO:0000256" key="2">
    <source>
        <dbReference type="ARBA" id="ARBA00022741"/>
    </source>
</evidence>
<dbReference type="InterPro" id="IPR011009">
    <property type="entry name" value="Kinase-like_dom_sf"/>
</dbReference>
<dbReference type="AlphaFoldDB" id="A0A919IL21"/>
<dbReference type="EMBL" id="BOMH01000025">
    <property type="protein sequence ID" value="GID65383.1"/>
    <property type="molecule type" value="Genomic_DNA"/>
</dbReference>
<keyword evidence="2 5" id="KW-0547">Nucleotide-binding</keyword>
<dbReference type="CDD" id="cd14014">
    <property type="entry name" value="STKc_PknB_like"/>
    <property type="match status" value="1"/>
</dbReference>
<keyword evidence="4 5" id="KW-0067">ATP-binding</keyword>
<dbReference type="SUPFAM" id="SSF56112">
    <property type="entry name" value="Protein kinase-like (PK-like)"/>
    <property type="match status" value="1"/>
</dbReference>
<dbReference type="Pfam" id="PF00069">
    <property type="entry name" value="Pkinase"/>
    <property type="match status" value="1"/>
</dbReference>
<evidence type="ECO:0000256" key="4">
    <source>
        <dbReference type="ARBA" id="ARBA00022840"/>
    </source>
</evidence>
<organism evidence="7 8">
    <name type="scientific">Actinoplanes cyaneus</name>
    <dbReference type="NCBI Taxonomy" id="52696"/>
    <lineage>
        <taxon>Bacteria</taxon>
        <taxon>Bacillati</taxon>
        <taxon>Actinomycetota</taxon>
        <taxon>Actinomycetes</taxon>
        <taxon>Micromonosporales</taxon>
        <taxon>Micromonosporaceae</taxon>
        <taxon>Actinoplanes</taxon>
    </lineage>
</organism>
<comment type="caution">
    <text evidence="7">The sequence shown here is derived from an EMBL/GenBank/DDBJ whole genome shotgun (WGS) entry which is preliminary data.</text>
</comment>
<feature type="binding site" evidence="5">
    <location>
        <position position="65"/>
    </location>
    <ligand>
        <name>ATP</name>
        <dbReference type="ChEBI" id="CHEBI:30616"/>
    </ligand>
</feature>
<gene>
    <name evidence="7" type="ORF">Acy02nite_32640</name>
</gene>
<dbReference type="PANTHER" id="PTHR43289">
    <property type="entry name" value="MITOGEN-ACTIVATED PROTEIN KINASE KINASE KINASE 20-RELATED"/>
    <property type="match status" value="1"/>
</dbReference>
<protein>
    <recommendedName>
        <fullName evidence="6">Protein kinase domain-containing protein</fullName>
    </recommendedName>
</protein>
<dbReference type="PROSITE" id="PS00107">
    <property type="entry name" value="PROTEIN_KINASE_ATP"/>
    <property type="match status" value="1"/>
</dbReference>
<dbReference type="SMART" id="SM00220">
    <property type="entry name" value="S_TKc"/>
    <property type="match status" value="1"/>
</dbReference>
<keyword evidence="3" id="KW-0418">Kinase</keyword>
<dbReference type="InterPro" id="IPR017441">
    <property type="entry name" value="Protein_kinase_ATP_BS"/>
</dbReference>
<evidence type="ECO:0000313" key="7">
    <source>
        <dbReference type="EMBL" id="GID65383.1"/>
    </source>
</evidence>
<evidence type="ECO:0000256" key="1">
    <source>
        <dbReference type="ARBA" id="ARBA00022679"/>
    </source>
</evidence>
<evidence type="ECO:0000256" key="3">
    <source>
        <dbReference type="ARBA" id="ARBA00022777"/>
    </source>
</evidence>
<dbReference type="Gene3D" id="3.30.200.20">
    <property type="entry name" value="Phosphorylase Kinase, domain 1"/>
    <property type="match status" value="1"/>
</dbReference>
<dbReference type="GO" id="GO:0005524">
    <property type="term" value="F:ATP binding"/>
    <property type="evidence" value="ECO:0007669"/>
    <property type="project" value="UniProtKB-UniRule"/>
</dbReference>
<dbReference type="InterPro" id="IPR008271">
    <property type="entry name" value="Ser/Thr_kinase_AS"/>
</dbReference>
<dbReference type="InterPro" id="IPR000719">
    <property type="entry name" value="Prot_kinase_dom"/>
</dbReference>
<accession>A0A919IL21</accession>
<dbReference type="Gene3D" id="1.10.510.10">
    <property type="entry name" value="Transferase(Phosphotransferase) domain 1"/>
    <property type="match status" value="1"/>
</dbReference>
<feature type="domain" description="Protein kinase" evidence="6">
    <location>
        <begin position="37"/>
        <end position="296"/>
    </location>
</feature>
<dbReference type="GO" id="GO:0004674">
    <property type="term" value="F:protein serine/threonine kinase activity"/>
    <property type="evidence" value="ECO:0007669"/>
    <property type="project" value="TreeGrafter"/>
</dbReference>
<reference evidence="7" key="1">
    <citation type="submission" date="2021-01" db="EMBL/GenBank/DDBJ databases">
        <title>Whole genome shotgun sequence of Actinoplanes cyaneus NBRC 14990.</title>
        <authorList>
            <person name="Komaki H."/>
            <person name="Tamura T."/>
        </authorList>
    </citation>
    <scope>NUCLEOTIDE SEQUENCE</scope>
    <source>
        <strain evidence="7">NBRC 14990</strain>
    </source>
</reference>
<evidence type="ECO:0000313" key="8">
    <source>
        <dbReference type="Proteomes" id="UP000619479"/>
    </source>
</evidence>
<evidence type="ECO:0000256" key="5">
    <source>
        <dbReference type="PROSITE-ProRule" id="PRU10141"/>
    </source>
</evidence>
<proteinExistence type="predicted"/>
<dbReference type="PANTHER" id="PTHR43289:SF34">
    <property type="entry name" value="SERINE_THREONINE-PROTEIN KINASE YBDM-RELATED"/>
    <property type="match status" value="1"/>
</dbReference>
<keyword evidence="8" id="KW-1185">Reference proteome</keyword>
<name>A0A919IL21_9ACTN</name>
<dbReference type="PROSITE" id="PS00108">
    <property type="entry name" value="PROTEIN_KINASE_ST"/>
    <property type="match status" value="1"/>
</dbReference>
<dbReference type="PROSITE" id="PS50011">
    <property type="entry name" value="PROTEIN_KINASE_DOM"/>
    <property type="match status" value="1"/>
</dbReference>